<accession>A0A7S1T699</accession>
<sequence>MEGEDGTWPSWSCIQSALSSPIQTHCATRRAGGTSITCGKIKTCLTTRATQQIGARDARGIASTAFAFEEKASQSARLASARLADYKTSVRPVAEKPACSSKCFALGKSSATRNQVRHREPKS</sequence>
<reference evidence="1" key="1">
    <citation type="submission" date="2021-01" db="EMBL/GenBank/DDBJ databases">
        <authorList>
            <person name="Corre E."/>
            <person name="Pelletier E."/>
            <person name="Niang G."/>
            <person name="Scheremetjew M."/>
            <person name="Finn R."/>
            <person name="Kale V."/>
            <person name="Holt S."/>
            <person name="Cochrane G."/>
            <person name="Meng A."/>
            <person name="Brown T."/>
            <person name="Cohen L."/>
        </authorList>
    </citation>
    <scope>NUCLEOTIDE SEQUENCE</scope>
    <source>
        <strain evidence="1">SAG 36.94</strain>
    </source>
</reference>
<evidence type="ECO:0000313" key="1">
    <source>
        <dbReference type="EMBL" id="CAD9222481.1"/>
    </source>
</evidence>
<name>A0A7S1T699_9RHOD</name>
<proteinExistence type="predicted"/>
<dbReference type="EMBL" id="HBGH01001129">
    <property type="protein sequence ID" value="CAD9222481.1"/>
    <property type="molecule type" value="Transcribed_RNA"/>
</dbReference>
<organism evidence="1">
    <name type="scientific">Compsopogon caeruleus</name>
    <dbReference type="NCBI Taxonomy" id="31354"/>
    <lineage>
        <taxon>Eukaryota</taxon>
        <taxon>Rhodophyta</taxon>
        <taxon>Compsopogonophyceae</taxon>
        <taxon>Compsopogonales</taxon>
        <taxon>Compsopogonaceae</taxon>
        <taxon>Compsopogon</taxon>
    </lineage>
</organism>
<protein>
    <submittedName>
        <fullName evidence="1">Uncharacterized protein</fullName>
    </submittedName>
</protein>
<dbReference type="AlphaFoldDB" id="A0A7S1T699"/>
<gene>
    <name evidence="1" type="ORF">CCAE0312_LOCUS543</name>
</gene>